<feature type="region of interest" description="Disordered" evidence="1">
    <location>
        <begin position="1"/>
        <end position="186"/>
    </location>
</feature>
<sequence>MTPGVGNNGPPPPNPSQVHPPGQEQDEEEQQEPHSHHQSCPSLHTSQSISLALPKSCPSSAAVSPNSSQQLLLPLNSTSNAPKHSSSHVAPALGPSGSVPGSSSSGSSAGGGSSNSSSSNGTSKQCLSMSSAVPKHSLHPQLSGKEKTPSSSFSTRVVVSRSPVIASSVHPPPNKKTSNELLNDEP</sequence>
<protein>
    <submittedName>
        <fullName evidence="2">Uncharacterized protein</fullName>
    </submittedName>
</protein>
<comment type="caution">
    <text evidence="2">The sequence shown here is derived from an EMBL/GenBank/DDBJ whole genome shotgun (WGS) entry which is preliminary data.</text>
</comment>
<dbReference type="Proteomes" id="UP000708208">
    <property type="component" value="Unassembled WGS sequence"/>
</dbReference>
<gene>
    <name evidence="2" type="ORF">AFUS01_LOCUS33228</name>
</gene>
<evidence type="ECO:0000313" key="3">
    <source>
        <dbReference type="Proteomes" id="UP000708208"/>
    </source>
</evidence>
<organism evidence="2 3">
    <name type="scientific">Allacma fusca</name>
    <dbReference type="NCBI Taxonomy" id="39272"/>
    <lineage>
        <taxon>Eukaryota</taxon>
        <taxon>Metazoa</taxon>
        <taxon>Ecdysozoa</taxon>
        <taxon>Arthropoda</taxon>
        <taxon>Hexapoda</taxon>
        <taxon>Collembola</taxon>
        <taxon>Symphypleona</taxon>
        <taxon>Sminthuridae</taxon>
        <taxon>Allacma</taxon>
    </lineage>
</organism>
<feature type="compositionally biased region" description="Polar residues" evidence="1">
    <location>
        <begin position="78"/>
        <end position="88"/>
    </location>
</feature>
<feature type="compositionally biased region" description="Low complexity" evidence="1">
    <location>
        <begin position="94"/>
        <end position="107"/>
    </location>
</feature>
<keyword evidence="3" id="KW-1185">Reference proteome</keyword>
<feature type="compositionally biased region" description="Polar residues" evidence="1">
    <location>
        <begin position="175"/>
        <end position="186"/>
    </location>
</feature>
<proteinExistence type="predicted"/>
<name>A0A8J2PIF2_9HEXA</name>
<evidence type="ECO:0000256" key="1">
    <source>
        <dbReference type="SAM" id="MobiDB-lite"/>
    </source>
</evidence>
<evidence type="ECO:0000313" key="2">
    <source>
        <dbReference type="EMBL" id="CAG7822989.1"/>
    </source>
</evidence>
<dbReference type="AlphaFoldDB" id="A0A8J2PIF2"/>
<accession>A0A8J2PIF2</accession>
<feature type="non-terminal residue" evidence="2">
    <location>
        <position position="186"/>
    </location>
</feature>
<dbReference type="EMBL" id="CAJVCH010528020">
    <property type="protein sequence ID" value="CAG7822989.1"/>
    <property type="molecule type" value="Genomic_DNA"/>
</dbReference>
<reference evidence="2" key="1">
    <citation type="submission" date="2021-06" db="EMBL/GenBank/DDBJ databases">
        <authorList>
            <person name="Hodson N. C."/>
            <person name="Mongue J. A."/>
            <person name="Jaron S. K."/>
        </authorList>
    </citation>
    <scope>NUCLEOTIDE SEQUENCE</scope>
</reference>
<feature type="compositionally biased region" description="Low complexity" evidence="1">
    <location>
        <begin position="149"/>
        <end position="164"/>
    </location>
</feature>
<feature type="compositionally biased region" description="Low complexity" evidence="1">
    <location>
        <begin position="114"/>
        <end position="123"/>
    </location>
</feature>
<feature type="compositionally biased region" description="Low complexity" evidence="1">
    <location>
        <begin position="64"/>
        <end position="77"/>
    </location>
</feature>